<dbReference type="InterPro" id="IPR057191">
    <property type="entry name" value="DUF7869"/>
</dbReference>
<dbReference type="OrthoDB" id="6769113at2759"/>
<sequence length="274" mass="31919">MRAVYYHVGNPPRLDCGPREMYTSLYRYINTLDTNVTGLSLFSDTCGGQNRNKNVAAILMFIVQTSNHIKVIEQKFLESGHSMMECDSMHSSIEKAKKYTSVYTINDWLNIFKYARSSRHRSNAQPYEVIELEYNEFYDLATLSNAYLQNTGINTSGEKVNWLKIKTLRYDKDYPNHLLYRYDYTDEFCKINIKLVKRRSTARTEFIPKEADQLKKAYTSMLSISKAKYNDLQKLCKKNVIPSQYHAWYASLPCTTRVLDLNLTLESDSDETSE</sequence>
<proteinExistence type="predicted"/>
<gene>
    <name evidence="2" type="ORF">FWK35_00015374</name>
</gene>
<dbReference type="Pfam" id="PF25273">
    <property type="entry name" value="DUF7869"/>
    <property type="match status" value="1"/>
</dbReference>
<comment type="caution">
    <text evidence="2">The sequence shown here is derived from an EMBL/GenBank/DDBJ whole genome shotgun (WGS) entry which is preliminary data.</text>
</comment>
<dbReference type="PANTHER" id="PTHR10773:SF19">
    <property type="match status" value="1"/>
</dbReference>
<dbReference type="EMBL" id="VUJU01002744">
    <property type="protein sequence ID" value="KAF0760236.1"/>
    <property type="molecule type" value="Genomic_DNA"/>
</dbReference>
<accession>A0A6G0YR19</accession>
<evidence type="ECO:0000313" key="2">
    <source>
        <dbReference type="EMBL" id="KAF0760236.1"/>
    </source>
</evidence>
<dbReference type="AlphaFoldDB" id="A0A6G0YR19"/>
<keyword evidence="3" id="KW-1185">Reference proteome</keyword>
<name>A0A6G0YR19_APHCR</name>
<dbReference type="PANTHER" id="PTHR10773">
    <property type="entry name" value="DNA-DIRECTED RNA POLYMERASES I, II, AND III SUBUNIT RPABC2"/>
    <property type="match status" value="1"/>
</dbReference>
<evidence type="ECO:0000259" key="1">
    <source>
        <dbReference type="Pfam" id="PF25273"/>
    </source>
</evidence>
<reference evidence="2 3" key="1">
    <citation type="submission" date="2019-08" db="EMBL/GenBank/DDBJ databases">
        <title>Whole genome of Aphis craccivora.</title>
        <authorList>
            <person name="Voronova N.V."/>
            <person name="Shulinski R.S."/>
            <person name="Bandarenka Y.V."/>
            <person name="Zhorov D.G."/>
            <person name="Warner D."/>
        </authorList>
    </citation>
    <scope>NUCLEOTIDE SEQUENCE [LARGE SCALE GENOMIC DNA]</scope>
    <source>
        <strain evidence="2">180601</strain>
        <tissue evidence="2">Whole Body</tissue>
    </source>
</reference>
<organism evidence="2 3">
    <name type="scientific">Aphis craccivora</name>
    <name type="common">Cowpea aphid</name>
    <dbReference type="NCBI Taxonomy" id="307492"/>
    <lineage>
        <taxon>Eukaryota</taxon>
        <taxon>Metazoa</taxon>
        <taxon>Ecdysozoa</taxon>
        <taxon>Arthropoda</taxon>
        <taxon>Hexapoda</taxon>
        <taxon>Insecta</taxon>
        <taxon>Pterygota</taxon>
        <taxon>Neoptera</taxon>
        <taxon>Paraneoptera</taxon>
        <taxon>Hemiptera</taxon>
        <taxon>Sternorrhyncha</taxon>
        <taxon>Aphidomorpha</taxon>
        <taxon>Aphidoidea</taxon>
        <taxon>Aphididae</taxon>
        <taxon>Aphidini</taxon>
        <taxon>Aphis</taxon>
        <taxon>Aphis</taxon>
    </lineage>
</organism>
<dbReference type="Proteomes" id="UP000478052">
    <property type="component" value="Unassembled WGS sequence"/>
</dbReference>
<feature type="domain" description="DUF7869" evidence="1">
    <location>
        <begin position="39"/>
        <end position="117"/>
    </location>
</feature>
<evidence type="ECO:0000313" key="3">
    <source>
        <dbReference type="Proteomes" id="UP000478052"/>
    </source>
</evidence>
<protein>
    <recommendedName>
        <fullName evidence="1">DUF7869 domain-containing protein</fullName>
    </recommendedName>
</protein>